<evidence type="ECO:0000313" key="2">
    <source>
        <dbReference type="Proteomes" id="UP000190637"/>
    </source>
</evidence>
<protein>
    <submittedName>
        <fullName evidence="1">Uncharacterized protein</fullName>
    </submittedName>
</protein>
<organism evidence="1 2">
    <name type="scientific">Marinactinospora thermotolerans DSM 45154</name>
    <dbReference type="NCBI Taxonomy" id="1122192"/>
    <lineage>
        <taxon>Bacteria</taxon>
        <taxon>Bacillati</taxon>
        <taxon>Actinomycetota</taxon>
        <taxon>Actinomycetes</taxon>
        <taxon>Streptosporangiales</taxon>
        <taxon>Nocardiopsidaceae</taxon>
        <taxon>Marinactinospora</taxon>
    </lineage>
</organism>
<dbReference type="STRING" id="1122192.SAMN02745673_01359"/>
<accession>A0A1T4NAX3</accession>
<keyword evidence="2" id="KW-1185">Reference proteome</keyword>
<dbReference type="OrthoDB" id="3436413at2"/>
<proteinExistence type="predicted"/>
<evidence type="ECO:0000313" key="1">
    <source>
        <dbReference type="EMBL" id="SJZ76226.1"/>
    </source>
</evidence>
<dbReference type="AlphaFoldDB" id="A0A1T4NAX3"/>
<sequence>MLALLRSRRALFVLAGLVIVGMVGAMALRLFSVSAPAPPSGEASLPDSAPALSTLGAAPDGIEYTDLGEQCDQRECFRPVAITAEEGDGTEAIDTVYTHLLDQGWGRLLPEGASDPDEVAFADSALTNGSVIVQGSAEPYTEDSTAGLLIAHATEPSASPSSAP</sequence>
<dbReference type="RefSeq" id="WP_078760748.1">
    <property type="nucleotide sequence ID" value="NZ_FUWS01000003.1"/>
</dbReference>
<dbReference type="EMBL" id="FUWS01000003">
    <property type="protein sequence ID" value="SJZ76226.1"/>
    <property type="molecule type" value="Genomic_DNA"/>
</dbReference>
<reference evidence="1 2" key="1">
    <citation type="submission" date="2017-02" db="EMBL/GenBank/DDBJ databases">
        <authorList>
            <person name="Peterson S.W."/>
        </authorList>
    </citation>
    <scope>NUCLEOTIDE SEQUENCE [LARGE SCALE GENOMIC DNA]</scope>
    <source>
        <strain evidence="1 2">DSM 45154</strain>
    </source>
</reference>
<name>A0A1T4NAX3_9ACTN</name>
<dbReference type="Proteomes" id="UP000190637">
    <property type="component" value="Unassembled WGS sequence"/>
</dbReference>
<gene>
    <name evidence="1" type="ORF">SAMN02745673_01359</name>
</gene>